<evidence type="ECO:0000256" key="1">
    <source>
        <dbReference type="SAM" id="MobiDB-lite"/>
    </source>
</evidence>
<feature type="region of interest" description="Disordered" evidence="1">
    <location>
        <begin position="254"/>
        <end position="344"/>
    </location>
</feature>
<dbReference type="AlphaFoldDB" id="A0A0Q9YIK8"/>
<dbReference type="EMBL" id="LKAJ01000011">
    <property type="protein sequence ID" value="KRG20470.1"/>
    <property type="molecule type" value="Genomic_DNA"/>
</dbReference>
<gene>
    <name evidence="3" type="ORF">HT99x_012410</name>
    <name evidence="2" type="ORF">HT99x_02399</name>
</gene>
<evidence type="ECO:0000313" key="4">
    <source>
        <dbReference type="Proteomes" id="UP000051497"/>
    </source>
</evidence>
<name>A0A0Q9YIK8_9GAMM</name>
<dbReference type="RefSeq" id="WP_075067014.1">
    <property type="nucleotide sequence ID" value="NZ_LKAJ02000001.1"/>
</dbReference>
<dbReference type="STRING" id="295108.HT99x_02399"/>
<comment type="caution">
    <text evidence="2">The sequence shown here is derived from an EMBL/GenBank/DDBJ whole genome shotgun (WGS) entry which is preliminary data.</text>
</comment>
<dbReference type="EMBL" id="LKAJ02000001">
    <property type="protein sequence ID" value="MCS5712237.1"/>
    <property type="molecule type" value="Genomic_DNA"/>
</dbReference>
<accession>A0A0Q9YIK8</accession>
<reference evidence="3" key="2">
    <citation type="journal article" date="2016" name="Genome Announc.">
        <title>Draft Genome Sequences of Two Novel Amoeba-Resistant Intranuclear Bacteria, 'Candidatus Berkiella cookevillensis' and 'Candidatus Berkiella aquae'.</title>
        <authorList>
            <person name="Mehari Y.T."/>
            <person name="Arivett B.A."/>
            <person name="Farone A.L."/>
            <person name="Gunderson J.H."/>
            <person name="Farone M.B."/>
        </authorList>
    </citation>
    <scope>NUCLEOTIDE SEQUENCE</scope>
    <source>
        <strain evidence="3">HT99</strain>
    </source>
</reference>
<reference evidence="2" key="1">
    <citation type="submission" date="2015-09" db="EMBL/GenBank/DDBJ databases">
        <title>Draft Genome Sequences of Two Novel Amoeba-resistant Intranuclear Bacteria, Candidatus Berkiella cookevillensis and Candidatus Berkiella aquae.</title>
        <authorList>
            <person name="Mehari Y.T."/>
            <person name="Arivett B.A."/>
            <person name="Farone A.L."/>
            <person name="Gunderson J.H."/>
            <person name="Farone M.B."/>
        </authorList>
    </citation>
    <scope>NUCLEOTIDE SEQUENCE [LARGE SCALE GENOMIC DNA]</scope>
    <source>
        <strain evidence="2">HT99</strain>
    </source>
</reference>
<dbReference type="Proteomes" id="UP000051497">
    <property type="component" value="Unassembled WGS sequence"/>
</dbReference>
<sequence length="344" mass="39110">MVTRKELEQEKRRYEAFLVNVQKEIDSVRDAELAPFDKKRTKLIAQRDRIVQKAQKGKAAFTEDQQVFNALSVFQKKELKKILSKIKKNDDRITQITDKHDSIKENTTTPIYKAQQELDLLIAEKDLSENPQELSKYLQGLSTGLTNVERDPTYAEAFERKLNTFKTIITELVQEGDYDLSTIRLEMDSILKQNRYQELNDRDDISFFKDAGMMSAKEIEAKEKKLEISIKFSAILEGLLAKIPEQKKAVLLKDDKGKGKEKSKKDEVQAPPRQQPIAAASSTATASTSVVRSSTMDSKPHAIINAATIAQQKSKPKTVADKIAHFEQLAKDNQQETRPKSKKP</sequence>
<organism evidence="2">
    <name type="scientific">Candidatus Berkiella aquae</name>
    <dbReference type="NCBI Taxonomy" id="295108"/>
    <lineage>
        <taxon>Bacteria</taxon>
        <taxon>Pseudomonadati</taxon>
        <taxon>Pseudomonadota</taxon>
        <taxon>Gammaproteobacteria</taxon>
        <taxon>Candidatus Berkiellales</taxon>
        <taxon>Candidatus Berkiellaceae</taxon>
        <taxon>Candidatus Berkiella</taxon>
    </lineage>
</organism>
<reference evidence="3" key="3">
    <citation type="submission" date="2021-06" db="EMBL/GenBank/DDBJ databases">
        <title>Genomic Description and Analysis of Intracellular Bacteria, Candidatus Berkiella cookevillensis and Candidatus Berkiella aquae.</title>
        <authorList>
            <person name="Kidane D.T."/>
            <person name="Mehari Y.T."/>
            <person name="Rice F.C."/>
            <person name="Arivett B.A."/>
            <person name="Farone A.L."/>
            <person name="Berk S.G."/>
            <person name="Farone M.B."/>
        </authorList>
    </citation>
    <scope>NUCLEOTIDE SEQUENCE</scope>
    <source>
        <strain evidence="3">HT99</strain>
    </source>
</reference>
<evidence type="ECO:0000313" key="3">
    <source>
        <dbReference type="EMBL" id="MCS5712237.1"/>
    </source>
</evidence>
<protein>
    <submittedName>
        <fullName evidence="2">Uncharacterized protein</fullName>
    </submittedName>
</protein>
<proteinExistence type="predicted"/>
<feature type="compositionally biased region" description="Basic and acidic residues" evidence="1">
    <location>
        <begin position="318"/>
        <end position="344"/>
    </location>
</feature>
<feature type="compositionally biased region" description="Low complexity" evidence="1">
    <location>
        <begin position="269"/>
        <end position="295"/>
    </location>
</feature>
<keyword evidence="4" id="KW-1185">Reference proteome</keyword>
<feature type="compositionally biased region" description="Basic and acidic residues" evidence="1">
    <location>
        <begin position="254"/>
        <end position="268"/>
    </location>
</feature>
<evidence type="ECO:0000313" key="2">
    <source>
        <dbReference type="EMBL" id="KRG20470.1"/>
    </source>
</evidence>